<keyword evidence="7" id="KW-0812">Transmembrane</keyword>
<dbReference type="SMART" id="SM00304">
    <property type="entry name" value="HAMP"/>
    <property type="match status" value="1"/>
</dbReference>
<dbReference type="Proteomes" id="UP000517523">
    <property type="component" value="Unassembled WGS sequence"/>
</dbReference>
<keyword evidence="2" id="KW-1003">Cell membrane</keyword>
<evidence type="ECO:0000256" key="5">
    <source>
        <dbReference type="ARBA" id="ARBA00022777"/>
    </source>
</evidence>
<keyword evidence="5 9" id="KW-0418">Kinase</keyword>
<evidence type="ECO:0000256" key="7">
    <source>
        <dbReference type="SAM" id="Phobius"/>
    </source>
</evidence>
<comment type="caution">
    <text evidence="9">The sequence shown here is derived from an EMBL/GenBank/DDBJ whole genome shotgun (WGS) entry which is preliminary data.</text>
</comment>
<evidence type="ECO:0000313" key="9">
    <source>
        <dbReference type="EMBL" id="MBB3128450.1"/>
    </source>
</evidence>
<dbReference type="GO" id="GO:0000155">
    <property type="term" value="F:phosphorelay sensor kinase activity"/>
    <property type="evidence" value="ECO:0007669"/>
    <property type="project" value="InterPro"/>
</dbReference>
<dbReference type="GO" id="GO:0005886">
    <property type="term" value="C:plasma membrane"/>
    <property type="evidence" value="ECO:0007669"/>
    <property type="project" value="UniProtKB-SubCell"/>
</dbReference>
<dbReference type="SUPFAM" id="SSF158472">
    <property type="entry name" value="HAMP domain-like"/>
    <property type="match status" value="1"/>
</dbReference>
<dbReference type="InterPro" id="IPR050640">
    <property type="entry name" value="Bact_2-comp_sensor_kinase"/>
</dbReference>
<accession>A0A839TS13</accession>
<keyword evidence="4 9" id="KW-0808">Transferase</keyword>
<evidence type="ECO:0000256" key="1">
    <source>
        <dbReference type="ARBA" id="ARBA00004651"/>
    </source>
</evidence>
<dbReference type="SUPFAM" id="SSF55874">
    <property type="entry name" value="ATPase domain of HSP90 chaperone/DNA topoisomerase II/histidine kinase"/>
    <property type="match status" value="1"/>
</dbReference>
<evidence type="ECO:0000256" key="4">
    <source>
        <dbReference type="ARBA" id="ARBA00022679"/>
    </source>
</evidence>
<keyword evidence="7" id="KW-1133">Transmembrane helix</keyword>
<proteinExistence type="predicted"/>
<comment type="subcellular location">
    <subcellularLocation>
        <location evidence="1">Cell membrane</location>
        <topology evidence="1">Multi-pass membrane protein</topology>
    </subcellularLocation>
</comment>
<dbReference type="InterPro" id="IPR003594">
    <property type="entry name" value="HATPase_dom"/>
</dbReference>
<evidence type="ECO:0000256" key="6">
    <source>
        <dbReference type="ARBA" id="ARBA00023136"/>
    </source>
</evidence>
<evidence type="ECO:0000256" key="3">
    <source>
        <dbReference type="ARBA" id="ARBA00022553"/>
    </source>
</evidence>
<evidence type="ECO:0000259" key="8">
    <source>
        <dbReference type="PROSITE" id="PS50885"/>
    </source>
</evidence>
<feature type="transmembrane region" description="Helical" evidence="7">
    <location>
        <begin position="24"/>
        <end position="47"/>
    </location>
</feature>
<name>A0A839TS13_9BACL</name>
<dbReference type="CDD" id="cd06225">
    <property type="entry name" value="HAMP"/>
    <property type="match status" value="1"/>
</dbReference>
<feature type="transmembrane region" description="Helical" evidence="7">
    <location>
        <begin position="304"/>
        <end position="325"/>
    </location>
</feature>
<dbReference type="PROSITE" id="PS50885">
    <property type="entry name" value="HAMP"/>
    <property type="match status" value="1"/>
</dbReference>
<dbReference type="Gene3D" id="6.10.340.10">
    <property type="match status" value="1"/>
</dbReference>
<sequence>MDIEEEGGRMGLPLLRFAKPRISIFTKLVLTFLIVITPLYTLGLFLIQSGADNVRAEINSSMMARVHFYIQSLVVEFGRIQKLQQEFLNDDDLQNLAVTNQVMTDLERTQAIIRLQKRLRLFKNSSNYILSVDAFISSLGKVINSQSKYDAIPEEELKALISKTAETHPAIVTWNGRLYICQRYPVIGYPDALTFFLVTELNKQAIQRDLASFINSKDEQAILFSNHYDWSITNDTNRELMDTLQGIVRKQAGNEGEKVSMMDMFRYRNDDYMLTMEHSRDFDISLVMYMPEESALGQLKRYNVWFWMLSASSVLIVLLFSYWIYRLIHRPLRKLVRSFRLVEKGKMDLQLSHRSHDEFEYLYAQFNSMLSKLQQLIGEVYEEKIRSQRAELRQLQAQINPHFLYNTFFILKRMVRTEDYPKLRPFTTHLGNYFKFITRNAMDEVELKEEVEFARAYLEIQKIRFEDRIRVSFEELPKAAEAIPVPRLTLQPIIENSYKYGLEVIDSGGVLCVSFDLTPNKLTIVIDDNGAGMTPEQLMALESKLSSSSTQLETTGLVNVHKRLWLKYGAESGVRVDRSPSLGGLRVQLAIPLKEE</sequence>
<dbReference type="RefSeq" id="WP_183582620.1">
    <property type="nucleotide sequence ID" value="NZ_JACHXJ010000002.1"/>
</dbReference>
<dbReference type="EC" id="2.7.13.3" evidence="9"/>
<evidence type="ECO:0000256" key="2">
    <source>
        <dbReference type="ARBA" id="ARBA00022475"/>
    </source>
</evidence>
<dbReference type="Pfam" id="PF06580">
    <property type="entry name" value="His_kinase"/>
    <property type="match status" value="1"/>
</dbReference>
<evidence type="ECO:0000313" key="10">
    <source>
        <dbReference type="Proteomes" id="UP000517523"/>
    </source>
</evidence>
<protein>
    <submittedName>
        <fullName evidence="9">Two-component system sensor histidine kinase YesM</fullName>
        <ecNumber evidence="9">2.7.13.3</ecNumber>
    </submittedName>
</protein>
<dbReference type="EMBL" id="JACHXJ010000002">
    <property type="protein sequence ID" value="MBB3128450.1"/>
    <property type="molecule type" value="Genomic_DNA"/>
</dbReference>
<keyword evidence="3" id="KW-0597">Phosphoprotein</keyword>
<dbReference type="Pfam" id="PF00672">
    <property type="entry name" value="HAMP"/>
    <property type="match status" value="1"/>
</dbReference>
<dbReference type="InterPro" id="IPR003660">
    <property type="entry name" value="HAMP_dom"/>
</dbReference>
<keyword evidence="6 7" id="KW-0472">Membrane</keyword>
<reference evidence="9 10" key="1">
    <citation type="submission" date="2020-08" db="EMBL/GenBank/DDBJ databases">
        <title>Genomic Encyclopedia of Type Strains, Phase III (KMG-III): the genomes of soil and plant-associated and newly described type strains.</title>
        <authorList>
            <person name="Whitman W."/>
        </authorList>
    </citation>
    <scope>NUCLEOTIDE SEQUENCE [LARGE SCALE GENOMIC DNA]</scope>
    <source>
        <strain evidence="9 10">CECT 5831</strain>
    </source>
</reference>
<dbReference type="PANTHER" id="PTHR34220">
    <property type="entry name" value="SENSOR HISTIDINE KINASE YPDA"/>
    <property type="match status" value="1"/>
</dbReference>
<dbReference type="InterPro" id="IPR010559">
    <property type="entry name" value="Sig_transdc_His_kin_internal"/>
</dbReference>
<gene>
    <name evidence="9" type="ORF">FHS19_003104</name>
</gene>
<feature type="domain" description="HAMP" evidence="8">
    <location>
        <begin position="326"/>
        <end position="378"/>
    </location>
</feature>
<dbReference type="PANTHER" id="PTHR34220:SF7">
    <property type="entry name" value="SENSOR HISTIDINE KINASE YPDA"/>
    <property type="match status" value="1"/>
</dbReference>
<dbReference type="AlphaFoldDB" id="A0A839TS13"/>
<dbReference type="InterPro" id="IPR036890">
    <property type="entry name" value="HATPase_C_sf"/>
</dbReference>
<dbReference type="Pfam" id="PF02518">
    <property type="entry name" value="HATPase_c"/>
    <property type="match status" value="1"/>
</dbReference>
<dbReference type="Gene3D" id="3.30.565.10">
    <property type="entry name" value="Histidine kinase-like ATPase, C-terminal domain"/>
    <property type="match status" value="1"/>
</dbReference>
<organism evidence="9 10">
    <name type="scientific">Paenibacillus rhizosphaerae</name>
    <dbReference type="NCBI Taxonomy" id="297318"/>
    <lineage>
        <taxon>Bacteria</taxon>
        <taxon>Bacillati</taxon>
        <taxon>Bacillota</taxon>
        <taxon>Bacilli</taxon>
        <taxon>Bacillales</taxon>
        <taxon>Paenibacillaceae</taxon>
        <taxon>Paenibacillus</taxon>
    </lineage>
</organism>